<dbReference type="EMBL" id="JBHUCM010000045">
    <property type="protein sequence ID" value="MFD1545060.1"/>
    <property type="molecule type" value="Genomic_DNA"/>
</dbReference>
<dbReference type="Pfam" id="PF00903">
    <property type="entry name" value="Glyoxalase"/>
    <property type="match status" value="1"/>
</dbReference>
<feature type="domain" description="VOC" evidence="1">
    <location>
        <begin position="1"/>
        <end position="112"/>
    </location>
</feature>
<organism evidence="2 3">
    <name type="scientific">Nonomuraea guangzhouensis</name>
    <dbReference type="NCBI Taxonomy" id="1291555"/>
    <lineage>
        <taxon>Bacteria</taxon>
        <taxon>Bacillati</taxon>
        <taxon>Actinomycetota</taxon>
        <taxon>Actinomycetes</taxon>
        <taxon>Streptosporangiales</taxon>
        <taxon>Streptosporangiaceae</taxon>
        <taxon>Nonomuraea</taxon>
    </lineage>
</organism>
<dbReference type="RefSeq" id="WP_219529016.1">
    <property type="nucleotide sequence ID" value="NZ_JAHKRM010000005.1"/>
</dbReference>
<comment type="caution">
    <text evidence="2">The sequence shown here is derived from an EMBL/GenBank/DDBJ whole genome shotgun (WGS) entry which is preliminary data.</text>
</comment>
<sequence>MVMFVRDLDVSVDFYRELLGMEVTVRSTTAALLVSADNLQVYLRAMGGDASRALGTVGIQYVIWTAADEQDLRRCEQFLKDAKAHVHTRTGDGFTLVEGSDPSGVPVMVAYPGPDLAVRRKIMRRIYAW</sequence>
<protein>
    <submittedName>
        <fullName evidence="2">VOC family protein</fullName>
    </submittedName>
</protein>
<keyword evidence="3" id="KW-1185">Reference proteome</keyword>
<proteinExistence type="predicted"/>
<evidence type="ECO:0000313" key="3">
    <source>
        <dbReference type="Proteomes" id="UP001597097"/>
    </source>
</evidence>
<evidence type="ECO:0000259" key="1">
    <source>
        <dbReference type="PROSITE" id="PS51819"/>
    </source>
</evidence>
<name>A0ABW4GQC8_9ACTN</name>
<reference evidence="3" key="1">
    <citation type="journal article" date="2019" name="Int. J. Syst. Evol. Microbiol.">
        <title>The Global Catalogue of Microorganisms (GCM) 10K type strain sequencing project: providing services to taxonomists for standard genome sequencing and annotation.</title>
        <authorList>
            <consortium name="The Broad Institute Genomics Platform"/>
            <consortium name="The Broad Institute Genome Sequencing Center for Infectious Disease"/>
            <person name="Wu L."/>
            <person name="Ma J."/>
        </authorList>
    </citation>
    <scope>NUCLEOTIDE SEQUENCE [LARGE SCALE GENOMIC DNA]</scope>
    <source>
        <strain evidence="3">CGMCC 1.15399</strain>
    </source>
</reference>
<dbReference type="Proteomes" id="UP001597097">
    <property type="component" value="Unassembled WGS sequence"/>
</dbReference>
<dbReference type="PROSITE" id="PS51819">
    <property type="entry name" value="VOC"/>
    <property type="match status" value="1"/>
</dbReference>
<evidence type="ECO:0000313" key="2">
    <source>
        <dbReference type="EMBL" id="MFD1545060.1"/>
    </source>
</evidence>
<dbReference type="InterPro" id="IPR004360">
    <property type="entry name" value="Glyas_Fos-R_dOase_dom"/>
</dbReference>
<gene>
    <name evidence="2" type="ORF">ACFSJ0_49020</name>
</gene>
<dbReference type="CDD" id="cd06587">
    <property type="entry name" value="VOC"/>
    <property type="match status" value="1"/>
</dbReference>
<accession>A0ABW4GQC8</accession>
<dbReference type="InterPro" id="IPR037523">
    <property type="entry name" value="VOC_core"/>
</dbReference>